<feature type="domain" description="Polycystin" evidence="11">
    <location>
        <begin position="164"/>
        <end position="314"/>
    </location>
</feature>
<organism evidence="12 13">
    <name type="scientific">Symbiodinium necroappetens</name>
    <dbReference type="NCBI Taxonomy" id="1628268"/>
    <lineage>
        <taxon>Eukaryota</taxon>
        <taxon>Sar</taxon>
        <taxon>Alveolata</taxon>
        <taxon>Dinophyceae</taxon>
        <taxon>Suessiales</taxon>
        <taxon>Symbiodiniaceae</taxon>
        <taxon>Symbiodinium</taxon>
    </lineage>
</organism>
<dbReference type="Proteomes" id="UP000601435">
    <property type="component" value="Unassembled WGS sequence"/>
</dbReference>
<keyword evidence="3 9" id="KW-0812">Transmembrane</keyword>
<evidence type="ECO:0000259" key="11">
    <source>
        <dbReference type="Pfam" id="PF20519"/>
    </source>
</evidence>
<evidence type="ECO:0000256" key="8">
    <source>
        <dbReference type="SAM" id="MobiDB-lite"/>
    </source>
</evidence>
<evidence type="ECO:0000256" key="1">
    <source>
        <dbReference type="ARBA" id="ARBA00004141"/>
    </source>
</evidence>
<gene>
    <name evidence="12" type="primary">pkd2</name>
    <name evidence="12" type="ORF">SNEC2469_LOCUS2796</name>
</gene>
<dbReference type="GO" id="GO:0016020">
    <property type="term" value="C:membrane"/>
    <property type="evidence" value="ECO:0007669"/>
    <property type="project" value="UniProtKB-SubCell"/>
</dbReference>
<feature type="transmembrane region" description="Helical" evidence="9">
    <location>
        <begin position="463"/>
        <end position="488"/>
    </location>
</feature>
<evidence type="ECO:0000313" key="12">
    <source>
        <dbReference type="EMBL" id="CAE7220646.1"/>
    </source>
</evidence>
<dbReference type="PANTHER" id="PTHR10877:SF183">
    <property type="entry name" value="AT14535P-RELATED"/>
    <property type="match status" value="1"/>
</dbReference>
<comment type="caution">
    <text evidence="12">The sequence shown here is derived from an EMBL/GenBank/DDBJ whole genome shotgun (WGS) entry which is preliminary data.</text>
</comment>
<dbReference type="InterPro" id="IPR013122">
    <property type="entry name" value="PKD1_2_channel"/>
</dbReference>
<dbReference type="OrthoDB" id="444119at2759"/>
<feature type="transmembrane region" description="Helical" evidence="9">
    <location>
        <begin position="56"/>
        <end position="76"/>
    </location>
</feature>
<dbReference type="Pfam" id="PF08016">
    <property type="entry name" value="PKD_channel"/>
    <property type="match status" value="1"/>
</dbReference>
<dbReference type="PRINTS" id="PR01433">
    <property type="entry name" value="POLYCYSTIN2"/>
</dbReference>
<evidence type="ECO:0000256" key="2">
    <source>
        <dbReference type="ARBA" id="ARBA00007200"/>
    </source>
</evidence>
<dbReference type="InterPro" id="IPR003915">
    <property type="entry name" value="PKD_2"/>
</dbReference>
<proteinExistence type="inferred from homology"/>
<protein>
    <submittedName>
        <fullName evidence="12">Pkd2 protein</fullName>
    </submittedName>
</protein>
<feature type="transmembrane region" description="Helical" evidence="9">
    <location>
        <begin position="339"/>
        <end position="359"/>
    </location>
</feature>
<feature type="transmembrane region" description="Helical" evidence="9">
    <location>
        <begin position="525"/>
        <end position="546"/>
    </location>
</feature>
<keyword evidence="5 9" id="KW-0472">Membrane</keyword>
<dbReference type="PANTHER" id="PTHR10877">
    <property type="entry name" value="POLYCYSTIN FAMILY MEMBER"/>
    <property type="match status" value="1"/>
</dbReference>
<evidence type="ECO:0000256" key="9">
    <source>
        <dbReference type="SAM" id="Phobius"/>
    </source>
</evidence>
<feature type="domain" description="Polycystin cation channel PKD1/PKD2" evidence="10">
    <location>
        <begin position="340"/>
        <end position="556"/>
    </location>
</feature>
<dbReference type="EMBL" id="CAJNJA010007120">
    <property type="protein sequence ID" value="CAE7220646.1"/>
    <property type="molecule type" value="Genomic_DNA"/>
</dbReference>
<comment type="subcellular location">
    <subcellularLocation>
        <location evidence="1">Membrane</location>
        <topology evidence="1">Multi-pass membrane protein</topology>
    </subcellularLocation>
</comment>
<dbReference type="InterPro" id="IPR051223">
    <property type="entry name" value="Polycystin"/>
</dbReference>
<evidence type="ECO:0000256" key="5">
    <source>
        <dbReference type="ARBA" id="ARBA00023136"/>
    </source>
</evidence>
<name>A0A812KBY6_9DINO</name>
<feature type="region of interest" description="Disordered" evidence="8">
    <location>
        <begin position="661"/>
        <end position="693"/>
    </location>
</feature>
<evidence type="ECO:0000256" key="4">
    <source>
        <dbReference type="ARBA" id="ARBA00022989"/>
    </source>
</evidence>
<keyword evidence="6" id="KW-0325">Glycoprotein</keyword>
<evidence type="ECO:0000313" key="13">
    <source>
        <dbReference type="Proteomes" id="UP000601435"/>
    </source>
</evidence>
<reference evidence="12" key="1">
    <citation type="submission" date="2021-02" db="EMBL/GenBank/DDBJ databases">
        <authorList>
            <person name="Dougan E. K."/>
            <person name="Rhodes N."/>
            <person name="Thang M."/>
            <person name="Chan C."/>
        </authorList>
    </citation>
    <scope>NUCLEOTIDE SEQUENCE</scope>
</reference>
<keyword evidence="4 9" id="KW-1133">Transmembrane helix</keyword>
<evidence type="ECO:0000256" key="7">
    <source>
        <dbReference type="PIRSR" id="PIRSR603915-2"/>
    </source>
</evidence>
<dbReference type="InterPro" id="IPR046791">
    <property type="entry name" value="Polycystin_dom"/>
</dbReference>
<feature type="transmembrane region" description="Helical" evidence="9">
    <location>
        <begin position="494"/>
        <end position="513"/>
    </location>
</feature>
<evidence type="ECO:0000259" key="10">
    <source>
        <dbReference type="Pfam" id="PF08016"/>
    </source>
</evidence>
<dbReference type="GO" id="GO:0005509">
    <property type="term" value="F:calcium ion binding"/>
    <property type="evidence" value="ECO:0007669"/>
    <property type="project" value="InterPro"/>
</dbReference>
<dbReference type="AlphaFoldDB" id="A0A812KBY6"/>
<accession>A0A812KBY6</accession>
<feature type="transmembrane region" description="Helical" evidence="9">
    <location>
        <begin position="371"/>
        <end position="393"/>
    </location>
</feature>
<feature type="transmembrane region" description="Helical" evidence="9">
    <location>
        <begin position="413"/>
        <end position="442"/>
    </location>
</feature>
<keyword evidence="13" id="KW-1185">Reference proteome</keyword>
<feature type="disulfide bond" evidence="7">
    <location>
        <begin position="185"/>
        <end position="199"/>
    </location>
</feature>
<evidence type="ECO:0000256" key="3">
    <source>
        <dbReference type="ARBA" id="ARBA00022692"/>
    </source>
</evidence>
<comment type="similarity">
    <text evidence="2">Belongs to the polycystin family.</text>
</comment>
<sequence length="839" mass="94991">MAHGEEGPLSFLDRLLEEERHSNLHLGDVRFWKHLEHMDSSHIYRTKSLEYKTMKLMFCEGVFFALFLFVLTTYLISEKAGDLYSSRRQQLDYWGGCTMQATTRNCKINDVKGIPSLLQWLRDDFVPLAFTDRTEYPSVVMSPSVFRLQDGTMHWTPRYVGDTQTSVLIGTIRMRQVRVQYSQACSILDELNDIGVTDCFADYSDAVQSRLPWAPAWTPIHLKDHYQFRSANVTEQREFVGRYAVYPGDGFVLDLGLNLTGAQTRMLELEYWKWLDFRTRAFMIELNTINPNVNSFVHSRILFEFPAAGGVLIRQEAFPFRAVQLSLALMAADDFGGSFVYLVLTCGFSILFAIYNIWLIYKNGARFFTYFWSNVDLLSLVVWAWMLLLKIQIFQVADTLPNLTPDVISDPEMFYPIGTLVPNMELVMGLQALLGLITWLRVLKYLTLSRTFLPFVRVFERCFIALIKYSALLSVALFGFAVAIYIGFGTEAGIYNSIWSTFVAVAVAPAGGVDLGPVTDKNNSLVAPIILFSYIIVVVLLVLTTFNAIQIDSYSVTTYELSTLKRHKAPGAGGDPTIIFIWTYLNALKGVKLVGKERNEDIGGPEDQIIALSSLPEPVATRYYRMKRKMEKIRDAALDRLEDLRRQKLIEAGIGLEQIEDTRRSGRRSSQLALADGDGVPQQDDEDDRIPTSSEMATIIVNRVQLQRMLDEDPRLAEICSSDKAVDVVRRFRVDQTGDDPFEVVARLQASVAEKLNAIESIGTDLAFDEVETLRVMSQELHSALTESQKEWRAELLSVLQLASLLSNALIDLTKKIEQVQLNHTELAIRAAPLTIGKK</sequence>
<evidence type="ECO:0000256" key="6">
    <source>
        <dbReference type="ARBA" id="ARBA00023180"/>
    </source>
</evidence>
<dbReference type="Pfam" id="PF20519">
    <property type="entry name" value="Polycystin_dom"/>
    <property type="match status" value="1"/>
</dbReference>